<reference evidence="2 3" key="1">
    <citation type="journal article" date="2022" name="Syst. Appl. Microbiol.">
        <title>Rhodopirellula aestuarii sp. nov., a novel member of the genus Rhodopirellula isolated from brackish sediments collected in the Tagus River estuary, Portugal.</title>
        <authorList>
            <person name="Vitorino I.R."/>
            <person name="Klimek D."/>
            <person name="Calusinska M."/>
            <person name="Lobo-da-Cunha A."/>
            <person name="Vasconcelos V."/>
            <person name="Lage O.M."/>
        </authorList>
    </citation>
    <scope>NUCLEOTIDE SEQUENCE [LARGE SCALE GENOMIC DNA]</scope>
    <source>
        <strain evidence="2 3">ICT_H3.1</strain>
    </source>
</reference>
<dbReference type="Proteomes" id="UP001202961">
    <property type="component" value="Unassembled WGS sequence"/>
</dbReference>
<accession>A0ABT0TXB6</accession>
<comment type="caution">
    <text evidence="2">The sequence shown here is derived from an EMBL/GenBank/DDBJ whole genome shotgun (WGS) entry which is preliminary data.</text>
</comment>
<organism evidence="2 3">
    <name type="scientific">Aporhodopirellula aestuarii</name>
    <dbReference type="NCBI Taxonomy" id="2950107"/>
    <lineage>
        <taxon>Bacteria</taxon>
        <taxon>Pseudomonadati</taxon>
        <taxon>Planctomycetota</taxon>
        <taxon>Planctomycetia</taxon>
        <taxon>Pirellulales</taxon>
        <taxon>Pirellulaceae</taxon>
        <taxon>Aporhodopirellula</taxon>
    </lineage>
</organism>
<gene>
    <name evidence="2" type="ORF">NB063_00150</name>
</gene>
<evidence type="ECO:0000313" key="3">
    <source>
        <dbReference type="Proteomes" id="UP001202961"/>
    </source>
</evidence>
<evidence type="ECO:0000256" key="1">
    <source>
        <dbReference type="SAM" id="MobiDB-lite"/>
    </source>
</evidence>
<feature type="region of interest" description="Disordered" evidence="1">
    <location>
        <begin position="65"/>
        <end position="89"/>
    </location>
</feature>
<dbReference type="EMBL" id="JAMQBK010000001">
    <property type="protein sequence ID" value="MCM2369024.1"/>
    <property type="molecule type" value="Genomic_DNA"/>
</dbReference>
<dbReference type="RefSeq" id="WP_250926699.1">
    <property type="nucleotide sequence ID" value="NZ_JAMQBK010000001.1"/>
</dbReference>
<name>A0ABT0TXB6_9BACT</name>
<evidence type="ECO:0000313" key="2">
    <source>
        <dbReference type="EMBL" id="MCM2369024.1"/>
    </source>
</evidence>
<protein>
    <submittedName>
        <fullName evidence="2">Uncharacterized protein</fullName>
    </submittedName>
</protein>
<keyword evidence="3" id="KW-1185">Reference proteome</keyword>
<sequence>MLPPNCNTSRFGLWAWRANKSSRQRLSANADGPISRPVPIWDQTLGTVCVENRWRGLVVAEDEVSRPPRLRSSEGVLPSRRVNQTPSHD</sequence>
<proteinExistence type="predicted"/>